<dbReference type="Proteomes" id="UP000679312">
    <property type="component" value="Chromosome"/>
</dbReference>
<proteinExistence type="predicted"/>
<dbReference type="PANTHER" id="PTHR39966">
    <property type="entry name" value="BLL2471 PROTEIN-RELATED"/>
    <property type="match status" value="1"/>
</dbReference>
<dbReference type="InterPro" id="IPR012312">
    <property type="entry name" value="Hemerythrin-like"/>
</dbReference>
<gene>
    <name evidence="2" type="ORF">HQ399_16485</name>
</gene>
<dbReference type="Pfam" id="PF01814">
    <property type="entry name" value="Hemerythrin"/>
    <property type="match status" value="1"/>
</dbReference>
<dbReference type="Gene3D" id="1.20.120.520">
    <property type="entry name" value="nmb1532 protein domain like"/>
    <property type="match status" value="1"/>
</dbReference>
<sequence length="184" mass="21549">MLSSLHKDHLNIARLLELLKQKLAAIHAEQPISYFLVRDVIDYLREVSDKYHHPKEDLIYDYYLKYRVVEGEVANRLQEEHVKLLEAGGELKEMVEMILMDAVIPLDQFTAKLERFVELQEAHMNYEEGIIFPHLRDSLTEDDWRHLEQNWQNRAIGDPLFGAEVSQNFQALAKRLSLPPISQA</sequence>
<organism evidence="2 3">
    <name type="scientific">Aeromonas jandaei</name>
    <dbReference type="NCBI Taxonomy" id="650"/>
    <lineage>
        <taxon>Bacteria</taxon>
        <taxon>Pseudomonadati</taxon>
        <taxon>Pseudomonadota</taxon>
        <taxon>Gammaproteobacteria</taxon>
        <taxon>Aeromonadales</taxon>
        <taxon>Aeromonadaceae</taxon>
        <taxon>Aeromonas</taxon>
    </lineage>
</organism>
<dbReference type="RefSeq" id="WP_215801720.1">
    <property type="nucleotide sequence ID" value="NZ_CP053881.1"/>
</dbReference>
<evidence type="ECO:0000313" key="2">
    <source>
        <dbReference type="EMBL" id="QWL63739.1"/>
    </source>
</evidence>
<dbReference type="PANTHER" id="PTHR39966:SF1">
    <property type="entry name" value="HEMERYTHRIN-LIKE DOMAIN-CONTAINING PROTEIN"/>
    <property type="match status" value="1"/>
</dbReference>
<dbReference type="EMBL" id="CP053881">
    <property type="protein sequence ID" value="QWL63739.1"/>
    <property type="molecule type" value="Genomic_DNA"/>
</dbReference>
<protein>
    <submittedName>
        <fullName evidence="2">Hemerythrin domain-containing protein</fullName>
    </submittedName>
</protein>
<reference evidence="2 3" key="1">
    <citation type="journal article" date="2021" name="Front. Microbiol.">
        <title>Prevalence and Genetic Analysis of Chromosomal mcr-3/7 in Aeromonas From U.S. Animal-Derived Samples.</title>
        <authorList>
            <person name="Wang Y."/>
            <person name="Hou N."/>
            <person name="Rasooly R."/>
            <person name="Gu Y."/>
            <person name="He X."/>
        </authorList>
    </citation>
    <scope>NUCLEOTIDE SEQUENCE [LARGE SCALE GENOMIC DNA]</scope>
    <source>
        <strain evidence="2 3">4608</strain>
    </source>
</reference>
<feature type="domain" description="Hemerythrin-like" evidence="1">
    <location>
        <begin position="3"/>
        <end position="135"/>
    </location>
</feature>
<accession>A0ABD7ES32</accession>
<dbReference type="AlphaFoldDB" id="A0ABD7ES32"/>
<name>A0ABD7ES32_AERJA</name>
<evidence type="ECO:0000259" key="1">
    <source>
        <dbReference type="Pfam" id="PF01814"/>
    </source>
</evidence>
<dbReference type="CDD" id="cd12108">
    <property type="entry name" value="Hr-like"/>
    <property type="match status" value="1"/>
</dbReference>
<evidence type="ECO:0000313" key="3">
    <source>
        <dbReference type="Proteomes" id="UP000679312"/>
    </source>
</evidence>